<evidence type="ECO:0000313" key="1">
    <source>
        <dbReference type="EMBL" id="MDM5437721.1"/>
    </source>
</evidence>
<dbReference type="Proteomes" id="UP001224139">
    <property type="component" value="Unassembled WGS sequence"/>
</dbReference>
<sequence>MRTDVLFRFKPLESYISQLFCREKVRKRSLFNVEDYETVIVYQVKIIVESKYQKG</sequence>
<protein>
    <submittedName>
        <fullName evidence="1">Uncharacterized protein</fullName>
    </submittedName>
</protein>
<reference evidence="1 2" key="1">
    <citation type="submission" date="2023-06" db="EMBL/GenBank/DDBJ databases">
        <title>Comparative genomics of Bacillaceae isolates and their secondary metabolite potential.</title>
        <authorList>
            <person name="Song L."/>
            <person name="Nielsen L.J."/>
            <person name="Mohite O."/>
            <person name="Xu X."/>
            <person name="Weber T."/>
            <person name="Kovacs A.T."/>
        </authorList>
    </citation>
    <scope>NUCLEOTIDE SEQUENCE [LARGE SCALE GENOMIC DNA]</scope>
    <source>
        <strain evidence="1 2">DX2.1</strain>
    </source>
</reference>
<name>A0ABT7R458_9BACI</name>
<dbReference type="EMBL" id="JAUCFG010000002">
    <property type="protein sequence ID" value="MDM5437721.1"/>
    <property type="molecule type" value="Genomic_DNA"/>
</dbReference>
<keyword evidence="2" id="KW-1185">Reference proteome</keyword>
<accession>A0ABT7R458</accession>
<evidence type="ECO:0000313" key="2">
    <source>
        <dbReference type="Proteomes" id="UP001224139"/>
    </source>
</evidence>
<comment type="caution">
    <text evidence="1">The sequence shown here is derived from an EMBL/GenBank/DDBJ whole genome shotgun (WGS) entry which is preliminary data.</text>
</comment>
<organism evidence="1 2">
    <name type="scientific">Bacillus hominis</name>
    <dbReference type="NCBI Taxonomy" id="2817478"/>
    <lineage>
        <taxon>Bacteria</taxon>
        <taxon>Bacillati</taxon>
        <taxon>Bacillota</taxon>
        <taxon>Bacilli</taxon>
        <taxon>Bacillales</taxon>
        <taxon>Bacillaceae</taxon>
        <taxon>Bacillus</taxon>
        <taxon>Bacillus cereus group</taxon>
    </lineage>
</organism>
<dbReference type="RefSeq" id="WP_289358432.1">
    <property type="nucleotide sequence ID" value="NZ_JAUCFG010000002.1"/>
</dbReference>
<gene>
    <name evidence="1" type="ORF">QUG02_06160</name>
</gene>
<proteinExistence type="predicted"/>